<evidence type="ECO:0000313" key="2">
    <source>
        <dbReference type="Proteomes" id="UP000230886"/>
    </source>
</evidence>
<dbReference type="AlphaFoldDB" id="A0A2A5IXN7"/>
<sequence>MTQLIREIIEFCSLDAELHTETFDNKMLVELVLSINSEHDKSPYFTSSNPSEAEKKRVAKEFDEIDTDELRRRMREITLVEVARLQSNSSLVVESVVATASDTWLHPWPDKTPHELIGESPEHAYQGAVGVPLLEMFKLGKVLVEDRRQKLATVTREELASSGAKPAAIDNLFRTMSLPIQEYRKLLAKDRLRGATENQRYTFTQFPFLRIDDRTVIQLRRQWAADRFFGEHVYMQAWASFKEAGKNAHANQLKSAMNDVFERLVSNTLERIAAFPVPPWAKTISVVHEQDMQDAWTDKKGLTPSVCDWAVASGPSCLVIDATNHTQNFKLAQGLADEVEYWDDVTRIFLKGKFKQLASTIRFLRERSFGDTGLGANTCFIPTVIVPNGGLPNTEMVDFDISQHSHEMFKEFSPNVLPPSILTFADLELLEGLAEFRHSNIVQLMTFWRAVCASSTPPPRLQTFLEQKGLDRPVPNHAIRTARRMYVMLDPLV</sequence>
<dbReference type="RefSeq" id="WP_099699117.1">
    <property type="nucleotide sequence ID" value="NZ_NOVD01000093.1"/>
</dbReference>
<dbReference type="Proteomes" id="UP000230886">
    <property type="component" value="Unassembled WGS sequence"/>
</dbReference>
<accession>A0A2A5IXN7</accession>
<comment type="caution">
    <text evidence="1">The sequence shown here is derived from an EMBL/GenBank/DDBJ whole genome shotgun (WGS) entry which is preliminary data.</text>
</comment>
<name>A0A2A5IXN7_RHOSG</name>
<proteinExistence type="predicted"/>
<dbReference type="EMBL" id="NOVD01000093">
    <property type="protein sequence ID" value="PCK21876.1"/>
    <property type="molecule type" value="Genomic_DNA"/>
</dbReference>
<evidence type="ECO:0000313" key="1">
    <source>
        <dbReference type="EMBL" id="PCK21876.1"/>
    </source>
</evidence>
<protein>
    <submittedName>
        <fullName evidence="1">Uncharacterized protein</fullName>
    </submittedName>
</protein>
<reference evidence="1 2" key="1">
    <citation type="submission" date="2017-07" db="EMBL/GenBank/DDBJ databases">
        <title>Draft sequence of Rhodococcus enclensis 23b-28.</title>
        <authorList>
            <person name="Besaury L."/>
            <person name="Sancelme M."/>
            <person name="Amato P."/>
            <person name="Lallement A."/>
            <person name="Delort A.-M."/>
        </authorList>
    </citation>
    <scope>NUCLEOTIDE SEQUENCE [LARGE SCALE GENOMIC DNA]</scope>
    <source>
        <strain evidence="1 2">23b-28</strain>
    </source>
</reference>
<gene>
    <name evidence="1" type="ORF">CHR55_33450</name>
</gene>
<organism evidence="1 2">
    <name type="scientific">Rhodococcus qingshengii</name>
    <dbReference type="NCBI Taxonomy" id="334542"/>
    <lineage>
        <taxon>Bacteria</taxon>
        <taxon>Bacillati</taxon>
        <taxon>Actinomycetota</taxon>
        <taxon>Actinomycetes</taxon>
        <taxon>Mycobacteriales</taxon>
        <taxon>Nocardiaceae</taxon>
        <taxon>Rhodococcus</taxon>
        <taxon>Rhodococcus erythropolis group</taxon>
    </lineage>
</organism>